<evidence type="ECO:0000313" key="7">
    <source>
        <dbReference type="EMBL" id="GHJ89977.1"/>
    </source>
</evidence>
<proteinExistence type="predicted"/>
<feature type="transmembrane region" description="Helical" evidence="5">
    <location>
        <begin position="389"/>
        <end position="414"/>
    </location>
</feature>
<protein>
    <recommendedName>
        <fullName evidence="6">Major facilitator superfamily (MFS) profile domain-containing protein</fullName>
    </recommendedName>
</protein>
<feature type="transmembrane region" description="Helical" evidence="5">
    <location>
        <begin position="177"/>
        <end position="196"/>
    </location>
</feature>
<evidence type="ECO:0000256" key="1">
    <source>
        <dbReference type="ARBA" id="ARBA00004141"/>
    </source>
</evidence>
<feature type="transmembrane region" description="Helical" evidence="5">
    <location>
        <begin position="266"/>
        <end position="285"/>
    </location>
</feature>
<dbReference type="PANTHER" id="PTHR23502">
    <property type="entry name" value="MAJOR FACILITATOR SUPERFAMILY"/>
    <property type="match status" value="1"/>
</dbReference>
<dbReference type="InterPro" id="IPR036259">
    <property type="entry name" value="MFS_trans_sf"/>
</dbReference>
<evidence type="ECO:0000256" key="2">
    <source>
        <dbReference type="ARBA" id="ARBA00022692"/>
    </source>
</evidence>
<evidence type="ECO:0000256" key="4">
    <source>
        <dbReference type="ARBA" id="ARBA00023136"/>
    </source>
</evidence>
<comment type="caution">
    <text evidence="7">The sequence shown here is derived from an EMBL/GenBank/DDBJ whole genome shotgun (WGS) entry which is preliminary data.</text>
</comment>
<evidence type="ECO:0000259" key="6">
    <source>
        <dbReference type="PROSITE" id="PS50850"/>
    </source>
</evidence>
<keyword evidence="3 5" id="KW-1133">Transmembrane helix</keyword>
<feature type="transmembrane region" description="Helical" evidence="5">
    <location>
        <begin position="434"/>
        <end position="454"/>
    </location>
</feature>
<dbReference type="Pfam" id="PF07690">
    <property type="entry name" value="MFS_1"/>
    <property type="match status" value="1"/>
</dbReference>
<dbReference type="InterPro" id="IPR020846">
    <property type="entry name" value="MFS_dom"/>
</dbReference>
<dbReference type="SUPFAM" id="SSF103473">
    <property type="entry name" value="MFS general substrate transporter"/>
    <property type="match status" value="1"/>
</dbReference>
<feature type="transmembrane region" description="Helical" evidence="5">
    <location>
        <begin position="537"/>
        <end position="560"/>
    </location>
</feature>
<keyword evidence="2 5" id="KW-0812">Transmembrane</keyword>
<dbReference type="Gene3D" id="1.20.1250.20">
    <property type="entry name" value="MFS general substrate transporter like domains"/>
    <property type="match status" value="1"/>
</dbReference>
<keyword evidence="8" id="KW-1185">Reference proteome</keyword>
<feature type="transmembrane region" description="Helical" evidence="5">
    <location>
        <begin position="506"/>
        <end position="525"/>
    </location>
</feature>
<dbReference type="OrthoDB" id="5215911at2759"/>
<dbReference type="PANTHER" id="PTHR23502:SF164">
    <property type="entry name" value="MAJOR FACILITATOR SUPERFAMILY (MFS) PROFILE DOMAIN-CONTAINING PROTEIN"/>
    <property type="match status" value="1"/>
</dbReference>
<evidence type="ECO:0000256" key="3">
    <source>
        <dbReference type="ARBA" id="ARBA00022989"/>
    </source>
</evidence>
<organism evidence="7 8">
    <name type="scientific">Naganishia liquefaciens</name>
    <dbReference type="NCBI Taxonomy" id="104408"/>
    <lineage>
        <taxon>Eukaryota</taxon>
        <taxon>Fungi</taxon>
        <taxon>Dikarya</taxon>
        <taxon>Basidiomycota</taxon>
        <taxon>Agaricomycotina</taxon>
        <taxon>Tremellomycetes</taxon>
        <taxon>Filobasidiales</taxon>
        <taxon>Filobasidiaceae</taxon>
        <taxon>Naganishia</taxon>
    </lineage>
</organism>
<name>A0A8H3TZF9_9TREE</name>
<feature type="transmembrane region" description="Helical" evidence="5">
    <location>
        <begin position="235"/>
        <end position="254"/>
    </location>
</feature>
<gene>
    <name evidence="7" type="ORF">NliqN6_6379</name>
</gene>
<dbReference type="InterPro" id="IPR011701">
    <property type="entry name" value="MFS"/>
</dbReference>
<dbReference type="GO" id="GO:0005886">
    <property type="term" value="C:plasma membrane"/>
    <property type="evidence" value="ECO:0007669"/>
    <property type="project" value="TreeGrafter"/>
</dbReference>
<dbReference type="GO" id="GO:0022857">
    <property type="term" value="F:transmembrane transporter activity"/>
    <property type="evidence" value="ECO:0007669"/>
    <property type="project" value="InterPro"/>
</dbReference>
<feature type="transmembrane region" description="Helical" evidence="5">
    <location>
        <begin position="105"/>
        <end position="132"/>
    </location>
</feature>
<feature type="transmembrane region" description="Helical" evidence="5">
    <location>
        <begin position="572"/>
        <end position="593"/>
    </location>
</feature>
<dbReference type="EMBL" id="BLZA01000053">
    <property type="protein sequence ID" value="GHJ89977.1"/>
    <property type="molecule type" value="Genomic_DNA"/>
</dbReference>
<evidence type="ECO:0000256" key="5">
    <source>
        <dbReference type="SAM" id="Phobius"/>
    </source>
</evidence>
<comment type="subcellular location">
    <subcellularLocation>
        <location evidence="1">Membrane</location>
        <topology evidence="1">Multi-pass membrane protein</topology>
    </subcellularLocation>
</comment>
<feature type="domain" description="Major facilitator superfamily (MFS) profile" evidence="6">
    <location>
        <begin position="104"/>
        <end position="598"/>
    </location>
</feature>
<reference evidence="7" key="1">
    <citation type="submission" date="2020-07" db="EMBL/GenBank/DDBJ databases">
        <title>Draft Genome Sequence of a Deep-Sea Yeast, Naganishia (Cryptococcus) liquefaciens strain N6.</title>
        <authorList>
            <person name="Han Y.W."/>
            <person name="Kajitani R."/>
            <person name="Morimoto H."/>
            <person name="Parhat M."/>
            <person name="Tsubouchi H."/>
            <person name="Bakenova O."/>
            <person name="Ogata M."/>
            <person name="Argunhan B."/>
            <person name="Aoki R."/>
            <person name="Kajiwara S."/>
            <person name="Itoh T."/>
            <person name="Iwasaki H."/>
        </authorList>
    </citation>
    <scope>NUCLEOTIDE SEQUENCE</scope>
    <source>
        <strain evidence="7">N6</strain>
    </source>
</reference>
<feature type="transmembrane region" description="Helical" evidence="5">
    <location>
        <begin position="475"/>
        <end position="494"/>
    </location>
</feature>
<sequence>MNPSTAQSGPQRSTDDLDAIAHRLVHRDAARPDTIDHYPGALLEAEKAAQRAHLEGLDAEQAQAASGTVNLLHRYGQSGVDNVVLVPAPTADPQDPLNLPRWRRIALIIMLQIFASFGQSAVSAFSAIIPFLEDEYAVQEGKNDQDLLNLSVMPTLTQGLSNLVLVPLALAIGRRPVYLFANTVFLLAVILAANCTSYDQHLAYRLMMGCSVGVGQSLVPLMVTESFFLHQRATCLSWSGAINSLFGLVWGMFVPNVVGAVGWRNLYYIDAGIAGAAFACGIFLMPETQYTRPLEAFNGMGYGKTLPVAEVDISDEKEYANDKRIEDVFVENAGQDDNTPRLIQITSLTRPDLDNDTFMRRTWLTDLRPFQRKPNWILGLTTFKHALQLLLFPNVLLLCALNFWFLTMTIVHSATYPRVLIGPPNGWKRDNVGFIQAGAVMDILLTIPFVGLLSDFLIKYFAKKRKGVHEPEVRVLPMFIPATMGFTAMILHGYQQAYPTRVHWFAQVYIFGCLNFSFSAVSIASQNTLLDSYPTRGAATLIIVNTFRGALAFAFMSSFSKTIKDLGGPFPAWSAFGGIGAALLLVCIGLFFYGKRIRLFTLRFVVDKADHQGGNLSDL</sequence>
<evidence type="ECO:0000313" key="8">
    <source>
        <dbReference type="Proteomes" id="UP000620104"/>
    </source>
</evidence>
<dbReference type="Proteomes" id="UP000620104">
    <property type="component" value="Unassembled WGS sequence"/>
</dbReference>
<accession>A0A8H3TZF9</accession>
<dbReference type="PROSITE" id="PS50850">
    <property type="entry name" value="MFS"/>
    <property type="match status" value="1"/>
</dbReference>
<dbReference type="AlphaFoldDB" id="A0A8H3TZF9"/>
<keyword evidence="4 5" id="KW-0472">Membrane</keyword>